<name>A0ABU8HIV6_9BACI</name>
<comment type="caution">
    <text evidence="7">The sequence shown here is derived from an EMBL/GenBank/DDBJ whole genome shotgun (WGS) entry which is preliminary data.</text>
</comment>
<keyword evidence="2 4" id="KW-0819">tRNA processing</keyword>
<dbReference type="InterPro" id="IPR020097">
    <property type="entry name" value="PsdUridine_synth_TruA_a/b_dom"/>
</dbReference>
<dbReference type="NCBIfam" id="TIGR00071">
    <property type="entry name" value="hisT_truA"/>
    <property type="match status" value="1"/>
</dbReference>
<dbReference type="PIRSF" id="PIRSF001430">
    <property type="entry name" value="tRNA_psdUrid_synth"/>
    <property type="match status" value="1"/>
</dbReference>
<comment type="function">
    <text evidence="4">Formation of pseudouridine at positions 38, 39 and 40 in the anticodon stem and loop of transfer RNAs.</text>
</comment>
<evidence type="ECO:0000313" key="8">
    <source>
        <dbReference type="Proteomes" id="UP001312865"/>
    </source>
</evidence>
<dbReference type="InterPro" id="IPR020094">
    <property type="entry name" value="TruA/RsuA/RluB/E/F_N"/>
</dbReference>
<dbReference type="CDD" id="cd02570">
    <property type="entry name" value="PseudoU_synth_EcTruA"/>
    <property type="match status" value="1"/>
</dbReference>
<dbReference type="HAMAP" id="MF_00171">
    <property type="entry name" value="TruA"/>
    <property type="match status" value="1"/>
</dbReference>
<evidence type="ECO:0000256" key="4">
    <source>
        <dbReference type="HAMAP-Rule" id="MF_00171"/>
    </source>
</evidence>
<dbReference type="InterPro" id="IPR020103">
    <property type="entry name" value="PsdUridine_synth_cat_dom_sf"/>
</dbReference>
<feature type="domain" description="Pseudouridine synthase I TruA alpha/beta" evidence="6">
    <location>
        <begin position="144"/>
        <end position="245"/>
    </location>
</feature>
<feature type="binding site" evidence="4">
    <location>
        <position position="111"/>
    </location>
    <ligand>
        <name>substrate</name>
    </ligand>
</feature>
<comment type="catalytic activity">
    <reaction evidence="4 5">
        <text>uridine(38/39/40) in tRNA = pseudouridine(38/39/40) in tRNA</text>
        <dbReference type="Rhea" id="RHEA:22376"/>
        <dbReference type="Rhea" id="RHEA-COMP:10085"/>
        <dbReference type="Rhea" id="RHEA-COMP:10087"/>
        <dbReference type="ChEBI" id="CHEBI:65314"/>
        <dbReference type="ChEBI" id="CHEBI:65315"/>
        <dbReference type="EC" id="5.4.99.12"/>
    </reaction>
</comment>
<keyword evidence="3 4" id="KW-0413">Isomerase</keyword>
<dbReference type="GO" id="GO:0160147">
    <property type="term" value="F:tRNA pseudouridine(38-40) synthase activity"/>
    <property type="evidence" value="ECO:0007669"/>
    <property type="project" value="UniProtKB-EC"/>
</dbReference>
<gene>
    <name evidence="4 7" type="primary">truA</name>
    <name evidence="7" type="ORF">WAK64_19435</name>
</gene>
<comment type="similarity">
    <text evidence="1 4 5">Belongs to the tRNA pseudouridine synthase TruA family.</text>
</comment>
<dbReference type="RefSeq" id="WP_336588665.1">
    <property type="nucleotide sequence ID" value="NZ_JBBAXC010000021.1"/>
</dbReference>
<dbReference type="PANTHER" id="PTHR11142:SF0">
    <property type="entry name" value="TRNA PSEUDOURIDINE SYNTHASE-LIKE 1"/>
    <property type="match status" value="1"/>
</dbReference>
<evidence type="ECO:0000313" key="7">
    <source>
        <dbReference type="EMBL" id="MEI5909227.1"/>
    </source>
</evidence>
<reference evidence="7 8" key="1">
    <citation type="journal article" date="2018" name="J. Microbiol.">
        <title>Bacillus spongiae sp. nov., isolated from sponge of Jeju Island.</title>
        <authorList>
            <person name="Lee G.E."/>
            <person name="Im W.T."/>
            <person name="Park J.S."/>
        </authorList>
    </citation>
    <scope>NUCLEOTIDE SEQUENCE [LARGE SCALE GENOMIC DNA]</scope>
    <source>
        <strain evidence="7 8">135PIL107-10</strain>
    </source>
</reference>
<dbReference type="EMBL" id="JBBAXC010000021">
    <property type="protein sequence ID" value="MEI5909227.1"/>
    <property type="molecule type" value="Genomic_DNA"/>
</dbReference>
<sequence length="249" mass="28460">MQRVKCIVSYDGTLFSGYQVQPSKRTVQLELEKALKQIHKGTDVRITASGRTDAGVHALGQVFHFDTPLTIAENRWTIALNSLLNKEIVVLHSEFVPQDFHARYSVQKKEYRYKLNISPFPSPFTRNYAYHFPFPLNVAEMQKAADLLTGTFDFSSFCSAKTEVNDKVRSIYKISIKKTEDEVCFSFVGNGFLYNMVRIMTGTLIEVGQGKRRADDMVRLLALKDRQVTGKTAPAHGLYLWKVWYTNDN</sequence>
<evidence type="ECO:0000259" key="6">
    <source>
        <dbReference type="Pfam" id="PF01416"/>
    </source>
</evidence>
<dbReference type="InterPro" id="IPR001406">
    <property type="entry name" value="PsdUridine_synth_TruA"/>
</dbReference>
<dbReference type="SUPFAM" id="SSF55120">
    <property type="entry name" value="Pseudouridine synthase"/>
    <property type="match status" value="1"/>
</dbReference>
<evidence type="ECO:0000256" key="1">
    <source>
        <dbReference type="ARBA" id="ARBA00009375"/>
    </source>
</evidence>
<dbReference type="Gene3D" id="3.30.70.580">
    <property type="entry name" value="Pseudouridine synthase I, catalytic domain, N-terminal subdomain"/>
    <property type="match status" value="1"/>
</dbReference>
<dbReference type="EC" id="5.4.99.12" evidence="4"/>
<dbReference type="Proteomes" id="UP001312865">
    <property type="component" value="Unassembled WGS sequence"/>
</dbReference>
<evidence type="ECO:0000256" key="3">
    <source>
        <dbReference type="ARBA" id="ARBA00023235"/>
    </source>
</evidence>
<dbReference type="PANTHER" id="PTHR11142">
    <property type="entry name" value="PSEUDOURIDYLATE SYNTHASE"/>
    <property type="match status" value="1"/>
</dbReference>
<feature type="domain" description="Pseudouridine synthase I TruA alpha/beta" evidence="6">
    <location>
        <begin position="7"/>
        <end position="105"/>
    </location>
</feature>
<accession>A0ABU8HIV6</accession>
<dbReference type="Gene3D" id="3.30.70.660">
    <property type="entry name" value="Pseudouridine synthase I, catalytic domain, C-terminal subdomain"/>
    <property type="match status" value="1"/>
</dbReference>
<comment type="subunit">
    <text evidence="4">Homodimer.</text>
</comment>
<organism evidence="7 8">
    <name type="scientific">Bacillus spongiae</name>
    <dbReference type="NCBI Taxonomy" id="2683610"/>
    <lineage>
        <taxon>Bacteria</taxon>
        <taxon>Bacillati</taxon>
        <taxon>Bacillota</taxon>
        <taxon>Bacilli</taxon>
        <taxon>Bacillales</taxon>
        <taxon>Bacillaceae</taxon>
        <taxon>Bacillus</taxon>
    </lineage>
</organism>
<comment type="caution">
    <text evidence="4">Lacks conserved residue(s) required for the propagation of feature annotation.</text>
</comment>
<feature type="active site" description="Nucleophile" evidence="4">
    <location>
        <position position="53"/>
    </location>
</feature>
<evidence type="ECO:0000256" key="2">
    <source>
        <dbReference type="ARBA" id="ARBA00022694"/>
    </source>
</evidence>
<proteinExistence type="inferred from homology"/>
<keyword evidence="8" id="KW-1185">Reference proteome</keyword>
<protein>
    <recommendedName>
        <fullName evidence="4">tRNA pseudouridine synthase A</fullName>
        <ecNumber evidence="4">5.4.99.12</ecNumber>
    </recommendedName>
    <alternativeName>
        <fullName evidence="4">tRNA pseudouridine(38-40) synthase</fullName>
    </alternativeName>
    <alternativeName>
        <fullName evidence="4">tRNA pseudouridylate synthase I</fullName>
    </alternativeName>
    <alternativeName>
        <fullName evidence="4">tRNA-uridine isomerase I</fullName>
    </alternativeName>
</protein>
<dbReference type="InterPro" id="IPR020095">
    <property type="entry name" value="PsdUridine_synth_TruA_C"/>
</dbReference>
<evidence type="ECO:0000256" key="5">
    <source>
        <dbReference type="RuleBase" id="RU003792"/>
    </source>
</evidence>
<dbReference type="Pfam" id="PF01416">
    <property type="entry name" value="PseudoU_synth_1"/>
    <property type="match status" value="2"/>
</dbReference>